<dbReference type="EMBL" id="OKRB01000130">
    <property type="protein sequence ID" value="SPE29040.1"/>
    <property type="molecule type" value="Genomic_DNA"/>
</dbReference>
<name>A0A2N9M0Q1_9BACT</name>
<dbReference type="Proteomes" id="UP000239735">
    <property type="component" value="Unassembled WGS sequence"/>
</dbReference>
<dbReference type="SUPFAM" id="SSF52091">
    <property type="entry name" value="SpoIIaa-like"/>
    <property type="match status" value="1"/>
</dbReference>
<evidence type="ECO:0000259" key="1">
    <source>
        <dbReference type="PROSITE" id="PS50801"/>
    </source>
</evidence>
<proteinExistence type="predicted"/>
<dbReference type="Gene3D" id="3.30.750.24">
    <property type="entry name" value="STAS domain"/>
    <property type="match status" value="1"/>
</dbReference>
<accession>A0A2N9M0Q1</accession>
<dbReference type="PROSITE" id="PS50801">
    <property type="entry name" value="STAS"/>
    <property type="match status" value="1"/>
</dbReference>
<dbReference type="Pfam" id="PF01740">
    <property type="entry name" value="STAS"/>
    <property type="match status" value="1"/>
</dbReference>
<reference evidence="3" key="1">
    <citation type="submission" date="2018-02" db="EMBL/GenBank/DDBJ databases">
        <authorList>
            <person name="Hausmann B."/>
        </authorList>
    </citation>
    <scope>NUCLEOTIDE SEQUENCE [LARGE SCALE GENOMIC DNA]</scope>
    <source>
        <strain evidence="3">Peat soil MAG SbA5</strain>
    </source>
</reference>
<sequence length="119" mass="12864">MQSETKSHVDRVTSPSGFPVAVLRFEGDIASTSKDAVLGTYQGLPKESTKLILLDFTRVDYINSSGIALVIQLLIEASHTGQTVCAFGLSPHFTKVFTMVGITKYSRLFPNEAEALAAL</sequence>
<evidence type="ECO:0000313" key="3">
    <source>
        <dbReference type="Proteomes" id="UP000239735"/>
    </source>
</evidence>
<dbReference type="PANTHER" id="PTHR33495:SF6">
    <property type="entry name" value="ANTI-SIGMA FACTOR ANTAGONIST"/>
    <property type="match status" value="1"/>
</dbReference>
<dbReference type="PANTHER" id="PTHR33495">
    <property type="entry name" value="ANTI-SIGMA FACTOR ANTAGONIST TM_1081-RELATED-RELATED"/>
    <property type="match status" value="1"/>
</dbReference>
<protein>
    <submittedName>
        <fullName evidence="2">Putative Anti-sigma factor antagonist</fullName>
    </submittedName>
</protein>
<dbReference type="GO" id="GO:0043856">
    <property type="term" value="F:anti-sigma factor antagonist activity"/>
    <property type="evidence" value="ECO:0007669"/>
    <property type="project" value="TreeGrafter"/>
</dbReference>
<dbReference type="InterPro" id="IPR002645">
    <property type="entry name" value="STAS_dom"/>
</dbReference>
<dbReference type="CDD" id="cd07043">
    <property type="entry name" value="STAS_anti-anti-sigma_factors"/>
    <property type="match status" value="1"/>
</dbReference>
<gene>
    <name evidence="2" type="ORF">SBA5_70130</name>
</gene>
<organism evidence="2 3">
    <name type="scientific">Candidatus Sulfuritelmatomonas gaucii</name>
    <dbReference type="NCBI Taxonomy" id="2043161"/>
    <lineage>
        <taxon>Bacteria</taxon>
        <taxon>Pseudomonadati</taxon>
        <taxon>Acidobacteriota</taxon>
        <taxon>Terriglobia</taxon>
        <taxon>Terriglobales</taxon>
        <taxon>Acidobacteriaceae</taxon>
        <taxon>Candidatus Sulfuritelmatomonas</taxon>
    </lineage>
</organism>
<dbReference type="AlphaFoldDB" id="A0A2N9M0Q1"/>
<evidence type="ECO:0000313" key="2">
    <source>
        <dbReference type="EMBL" id="SPE29040.1"/>
    </source>
</evidence>
<dbReference type="InterPro" id="IPR036513">
    <property type="entry name" value="STAS_dom_sf"/>
</dbReference>
<feature type="domain" description="STAS" evidence="1">
    <location>
        <begin position="20"/>
        <end position="119"/>
    </location>
</feature>